<evidence type="ECO:0000313" key="10">
    <source>
        <dbReference type="Proteomes" id="UP000066284"/>
    </source>
</evidence>
<sequence>MVALTKEKFDEVGAGGSDTENENTHRVGSLPHPAGSERFRAQTLLSCLYDRKILSQAKQFSELCFHARIPIKATIRIGQSPEVDINPTGPRQYRPRMLPKESLSTETPMHPIRAFRTIALAEGTSFVILLFIAMPLKYLMGLPLAVRIVGSIHGILFLLYVARLVKLRAAYQWDNRFCFQAFIASILPFGTFVFDKYLRAKETALQR</sequence>
<keyword evidence="10" id="KW-1185">Reference proteome</keyword>
<keyword evidence="2" id="KW-1003">Cell membrane</keyword>
<keyword evidence="4 7" id="KW-1133">Transmembrane helix</keyword>
<dbReference type="PANTHER" id="PTHR40077:SF1">
    <property type="entry name" value="MEMBRANE PROTEIN"/>
    <property type="match status" value="1"/>
</dbReference>
<evidence type="ECO:0000256" key="7">
    <source>
        <dbReference type="SAM" id="Phobius"/>
    </source>
</evidence>
<evidence type="ECO:0000256" key="2">
    <source>
        <dbReference type="ARBA" id="ARBA00022475"/>
    </source>
</evidence>
<dbReference type="GO" id="GO:0005886">
    <property type="term" value="C:plasma membrane"/>
    <property type="evidence" value="ECO:0007669"/>
    <property type="project" value="UniProtKB-SubCell"/>
</dbReference>
<evidence type="ECO:0000256" key="5">
    <source>
        <dbReference type="ARBA" id="ARBA00023136"/>
    </source>
</evidence>
<proteinExistence type="predicted"/>
<evidence type="ECO:0000256" key="3">
    <source>
        <dbReference type="ARBA" id="ARBA00022692"/>
    </source>
</evidence>
<keyword evidence="3 7" id="KW-0812">Transmembrane</keyword>
<dbReference type="InterPro" id="IPR023845">
    <property type="entry name" value="DUF3817_TM"/>
</dbReference>
<protein>
    <submittedName>
        <fullName evidence="9">Uncharacterized membrane protein YdzA (Modular protein)</fullName>
    </submittedName>
</protein>
<comment type="subcellular location">
    <subcellularLocation>
        <location evidence="1">Cell membrane</location>
        <topology evidence="1">Multi-pass membrane protein</topology>
    </subcellularLocation>
</comment>
<dbReference type="AlphaFoldDB" id="A0A0S4KUS4"/>
<evidence type="ECO:0000313" key="9">
    <source>
        <dbReference type="EMBL" id="CUQ67056.1"/>
    </source>
</evidence>
<feature type="domain" description="DUF3817" evidence="8">
    <location>
        <begin position="113"/>
        <end position="199"/>
    </location>
</feature>
<dbReference type="KEGG" id="nio:NITINOP_2084"/>
<evidence type="ECO:0000256" key="1">
    <source>
        <dbReference type="ARBA" id="ARBA00004651"/>
    </source>
</evidence>
<dbReference type="PANTHER" id="PTHR40077">
    <property type="entry name" value="MEMBRANE PROTEIN-RELATED"/>
    <property type="match status" value="1"/>
</dbReference>
<name>A0A0S4KUS4_9BACT</name>
<evidence type="ECO:0000256" key="6">
    <source>
        <dbReference type="SAM" id="MobiDB-lite"/>
    </source>
</evidence>
<organism evidence="9 10">
    <name type="scientific">Candidatus Nitrospira inopinata</name>
    <dbReference type="NCBI Taxonomy" id="1715989"/>
    <lineage>
        <taxon>Bacteria</taxon>
        <taxon>Pseudomonadati</taxon>
        <taxon>Nitrospirota</taxon>
        <taxon>Nitrospiria</taxon>
        <taxon>Nitrospirales</taxon>
        <taxon>Nitrospiraceae</taxon>
        <taxon>Nitrospira</taxon>
    </lineage>
</organism>
<feature type="transmembrane region" description="Helical" evidence="7">
    <location>
        <begin position="144"/>
        <end position="165"/>
    </location>
</feature>
<accession>A0A0S4KUS4</accession>
<feature type="transmembrane region" description="Helical" evidence="7">
    <location>
        <begin position="177"/>
        <end position="194"/>
    </location>
</feature>
<feature type="transmembrane region" description="Helical" evidence="7">
    <location>
        <begin position="118"/>
        <end position="138"/>
    </location>
</feature>
<dbReference type="Pfam" id="PF12823">
    <property type="entry name" value="DUF3817"/>
    <property type="match status" value="1"/>
</dbReference>
<dbReference type="EMBL" id="LN885086">
    <property type="protein sequence ID" value="CUQ67056.1"/>
    <property type="molecule type" value="Genomic_DNA"/>
</dbReference>
<reference evidence="10" key="1">
    <citation type="submission" date="2015-09" db="EMBL/GenBank/DDBJ databases">
        <authorList>
            <person name="Daims H."/>
        </authorList>
    </citation>
    <scope>NUCLEOTIDE SEQUENCE [LARGE SCALE GENOMIC DNA]</scope>
</reference>
<evidence type="ECO:0000256" key="4">
    <source>
        <dbReference type="ARBA" id="ARBA00022989"/>
    </source>
</evidence>
<feature type="region of interest" description="Disordered" evidence="6">
    <location>
        <begin position="1"/>
        <end position="34"/>
    </location>
</feature>
<dbReference type="NCBIfam" id="TIGR03954">
    <property type="entry name" value="integ_memb_HG"/>
    <property type="match status" value="1"/>
</dbReference>
<evidence type="ECO:0000259" key="8">
    <source>
        <dbReference type="Pfam" id="PF12823"/>
    </source>
</evidence>
<feature type="compositionally biased region" description="Basic and acidic residues" evidence="6">
    <location>
        <begin position="1"/>
        <end position="11"/>
    </location>
</feature>
<gene>
    <name evidence="9" type="ORF">NITINOP_2084</name>
</gene>
<keyword evidence="5 7" id="KW-0472">Membrane</keyword>
<dbReference type="Proteomes" id="UP000066284">
    <property type="component" value="Chromosome 1"/>
</dbReference>
<dbReference type="STRING" id="1715989.NITINOP_2084"/>